<accession>A0A8X8ZYA8</accession>
<dbReference type="GO" id="GO:0004364">
    <property type="term" value="F:glutathione transferase activity"/>
    <property type="evidence" value="ECO:0007669"/>
    <property type="project" value="InterPro"/>
</dbReference>
<dbReference type="Gene3D" id="1.20.1050.10">
    <property type="match status" value="2"/>
</dbReference>
<dbReference type="EMBL" id="PNBA02000006">
    <property type="protein sequence ID" value="KAG6421438.1"/>
    <property type="molecule type" value="Genomic_DNA"/>
</dbReference>
<evidence type="ECO:0000256" key="1">
    <source>
        <dbReference type="SAM" id="MobiDB-lite"/>
    </source>
</evidence>
<evidence type="ECO:0000313" key="2">
    <source>
        <dbReference type="EMBL" id="KAG6421438.1"/>
    </source>
</evidence>
<dbReference type="AlphaFoldDB" id="A0A8X8ZYA8"/>
<reference evidence="2" key="2">
    <citation type="submission" date="2020-08" db="EMBL/GenBank/DDBJ databases">
        <title>Plant Genome Project.</title>
        <authorList>
            <person name="Zhang R.-G."/>
        </authorList>
    </citation>
    <scope>NUCLEOTIDE SEQUENCE</scope>
    <source>
        <strain evidence="2">Huo1</strain>
        <tissue evidence="2">Leaf</tissue>
    </source>
</reference>
<evidence type="ECO:0000313" key="3">
    <source>
        <dbReference type="Proteomes" id="UP000298416"/>
    </source>
</evidence>
<proteinExistence type="predicted"/>
<evidence type="ECO:0008006" key="4">
    <source>
        <dbReference type="Google" id="ProtNLM"/>
    </source>
</evidence>
<comment type="caution">
    <text evidence="2">The sequence shown here is derived from an EMBL/GenBank/DDBJ whole genome shotgun (WGS) entry which is preliminary data.</text>
</comment>
<reference evidence="2" key="1">
    <citation type="submission" date="2018-01" db="EMBL/GenBank/DDBJ databases">
        <authorList>
            <person name="Mao J.F."/>
        </authorList>
    </citation>
    <scope>NUCLEOTIDE SEQUENCE</scope>
    <source>
        <strain evidence="2">Huo1</strain>
        <tissue evidence="2">Leaf</tissue>
    </source>
</reference>
<dbReference type="SUPFAM" id="SSF47616">
    <property type="entry name" value="GST C-terminal domain-like"/>
    <property type="match status" value="1"/>
</dbReference>
<dbReference type="InterPro" id="IPR036282">
    <property type="entry name" value="Glutathione-S-Trfase_C_sf"/>
</dbReference>
<feature type="region of interest" description="Disordered" evidence="1">
    <location>
        <begin position="1"/>
        <end position="21"/>
    </location>
</feature>
<protein>
    <recommendedName>
        <fullName evidence="4">Glutathione S-transferase</fullName>
    </recommendedName>
</protein>
<dbReference type="InterPro" id="IPR045074">
    <property type="entry name" value="GST_C_Tau"/>
</dbReference>
<dbReference type="CDD" id="cd03185">
    <property type="entry name" value="GST_C_Tau"/>
    <property type="match status" value="1"/>
</dbReference>
<name>A0A8X8ZYA8_SALSN</name>
<dbReference type="GO" id="GO:0006749">
    <property type="term" value="P:glutathione metabolic process"/>
    <property type="evidence" value="ECO:0007669"/>
    <property type="project" value="InterPro"/>
</dbReference>
<sequence length="299" mass="33045">MSTCDNAWGRLEGGGNSATPRLDQVIFEQPKYDTPRLDQLRFEQSRYEKMKAPHFDGSDAANVNFAATMRTDEAGGFVAAGDFELVSPDSVSSDGSRLPDDVSHLLGSSDVEGIDEGRIVAVTCDSKCLPKEKTRSIANAGLKAGDAMPELDANLTGIQEVECAKQEATSMYLLSCFQKPSPPVPVLCEHKSIEEFVVKWSYKLYDAGRKMWTKSGEELEAAKKEFVEILKQLESELGDKAFFGGESLGFWIIGEHCPKLIEWVKRCLEIDFVSESLTDPAKVYDFALMLRKVFGIDTS</sequence>
<gene>
    <name evidence="2" type="ORF">SASPL_117990</name>
</gene>
<organism evidence="2">
    <name type="scientific">Salvia splendens</name>
    <name type="common">Scarlet sage</name>
    <dbReference type="NCBI Taxonomy" id="180675"/>
    <lineage>
        <taxon>Eukaryota</taxon>
        <taxon>Viridiplantae</taxon>
        <taxon>Streptophyta</taxon>
        <taxon>Embryophyta</taxon>
        <taxon>Tracheophyta</taxon>
        <taxon>Spermatophyta</taxon>
        <taxon>Magnoliopsida</taxon>
        <taxon>eudicotyledons</taxon>
        <taxon>Gunneridae</taxon>
        <taxon>Pentapetalae</taxon>
        <taxon>asterids</taxon>
        <taxon>lamiids</taxon>
        <taxon>Lamiales</taxon>
        <taxon>Lamiaceae</taxon>
        <taxon>Nepetoideae</taxon>
        <taxon>Mentheae</taxon>
        <taxon>Salviinae</taxon>
        <taxon>Salvia</taxon>
        <taxon>Salvia subgen. Calosphace</taxon>
        <taxon>core Calosphace</taxon>
    </lineage>
</organism>
<keyword evidence="3" id="KW-1185">Reference proteome</keyword>
<dbReference type="Proteomes" id="UP000298416">
    <property type="component" value="Unassembled WGS sequence"/>
</dbReference>